<accession>A0A0K8J8F2</accession>
<dbReference type="AlphaFoldDB" id="A0A0K8J8F2"/>
<protein>
    <submittedName>
        <fullName evidence="1">Uncharacterized protein</fullName>
    </submittedName>
</protein>
<gene>
    <name evidence="1" type="ORF">SD1D_2400</name>
</gene>
<reference evidence="2" key="1">
    <citation type="submission" date="2015-09" db="EMBL/GenBank/DDBJ databases">
        <authorList>
            <person name="Wibberg D."/>
        </authorList>
    </citation>
    <scope>NUCLEOTIDE SEQUENCE [LARGE SCALE GENOMIC DNA]</scope>
    <source>
        <strain evidence="2">SD1D</strain>
    </source>
</reference>
<evidence type="ECO:0000313" key="2">
    <source>
        <dbReference type="Proteomes" id="UP000196053"/>
    </source>
</evidence>
<proteinExistence type="predicted"/>
<sequence length="46" mass="5426">MKKKLKYKIAKITGSNYKLNKKVMQLKRSWDEVEAMLNGAVKKKKK</sequence>
<dbReference type="KEGG" id="hsd:SD1D_2400"/>
<dbReference type="RefSeq" id="WP_157893131.1">
    <property type="nucleotide sequence ID" value="NZ_DUPS01000024.1"/>
</dbReference>
<evidence type="ECO:0000313" key="1">
    <source>
        <dbReference type="EMBL" id="CUH93911.1"/>
    </source>
</evidence>
<name>A0A0K8J8F2_9FIRM</name>
<organism evidence="1 2">
    <name type="scientific">Herbinix luporum</name>
    <dbReference type="NCBI Taxonomy" id="1679721"/>
    <lineage>
        <taxon>Bacteria</taxon>
        <taxon>Bacillati</taxon>
        <taxon>Bacillota</taxon>
        <taxon>Clostridia</taxon>
        <taxon>Lachnospirales</taxon>
        <taxon>Lachnospiraceae</taxon>
        <taxon>Herbinix</taxon>
    </lineage>
</organism>
<dbReference type="Proteomes" id="UP000196053">
    <property type="component" value="Chromosome I"/>
</dbReference>
<keyword evidence="2" id="KW-1185">Reference proteome</keyword>
<dbReference type="EMBL" id="LN879430">
    <property type="protein sequence ID" value="CUH93911.1"/>
    <property type="molecule type" value="Genomic_DNA"/>
</dbReference>